<dbReference type="InterPro" id="IPR051678">
    <property type="entry name" value="AGP_Transferase"/>
</dbReference>
<feature type="region of interest" description="Disordered" evidence="1">
    <location>
        <begin position="580"/>
        <end position="633"/>
    </location>
</feature>
<name>S8E219_FOMSC</name>
<evidence type="ECO:0000313" key="3">
    <source>
        <dbReference type="Proteomes" id="UP000015241"/>
    </source>
</evidence>
<feature type="region of interest" description="Disordered" evidence="1">
    <location>
        <begin position="1"/>
        <end position="21"/>
    </location>
</feature>
<accession>S8E219</accession>
<gene>
    <name evidence="2" type="ORF">FOMPIDRAFT_1037891</name>
</gene>
<feature type="region of interest" description="Disordered" evidence="1">
    <location>
        <begin position="309"/>
        <end position="365"/>
    </location>
</feature>
<dbReference type="HOGENOM" id="CLU_026727_0_0_1"/>
<evidence type="ECO:0000313" key="2">
    <source>
        <dbReference type="EMBL" id="EPS97473.1"/>
    </source>
</evidence>
<dbReference type="Gene3D" id="3.30.200.20">
    <property type="entry name" value="Phosphorylase Kinase, domain 1"/>
    <property type="match status" value="1"/>
</dbReference>
<dbReference type="InterPro" id="IPR011009">
    <property type="entry name" value="Kinase-like_dom_sf"/>
</dbReference>
<feature type="compositionally biased region" description="Basic residues" evidence="1">
    <location>
        <begin position="621"/>
        <end position="630"/>
    </location>
</feature>
<dbReference type="STRING" id="743788.S8E219"/>
<evidence type="ECO:0000256" key="1">
    <source>
        <dbReference type="SAM" id="MobiDB-lite"/>
    </source>
</evidence>
<reference evidence="2 3" key="1">
    <citation type="journal article" date="2012" name="Science">
        <title>The Paleozoic origin of enzymatic lignin decomposition reconstructed from 31 fungal genomes.</title>
        <authorList>
            <person name="Floudas D."/>
            <person name="Binder M."/>
            <person name="Riley R."/>
            <person name="Barry K."/>
            <person name="Blanchette R.A."/>
            <person name="Henrissat B."/>
            <person name="Martinez A.T."/>
            <person name="Otillar R."/>
            <person name="Spatafora J.W."/>
            <person name="Yadav J.S."/>
            <person name="Aerts A."/>
            <person name="Benoit I."/>
            <person name="Boyd A."/>
            <person name="Carlson A."/>
            <person name="Copeland A."/>
            <person name="Coutinho P.M."/>
            <person name="de Vries R.P."/>
            <person name="Ferreira P."/>
            <person name="Findley K."/>
            <person name="Foster B."/>
            <person name="Gaskell J."/>
            <person name="Glotzer D."/>
            <person name="Gorecki P."/>
            <person name="Heitman J."/>
            <person name="Hesse C."/>
            <person name="Hori C."/>
            <person name="Igarashi K."/>
            <person name="Jurgens J.A."/>
            <person name="Kallen N."/>
            <person name="Kersten P."/>
            <person name="Kohler A."/>
            <person name="Kuees U."/>
            <person name="Kumar T.K.A."/>
            <person name="Kuo A."/>
            <person name="LaButti K."/>
            <person name="Larrondo L.F."/>
            <person name="Lindquist E."/>
            <person name="Ling A."/>
            <person name="Lombard V."/>
            <person name="Lucas S."/>
            <person name="Lundell T."/>
            <person name="Martin R."/>
            <person name="McLaughlin D.J."/>
            <person name="Morgenstern I."/>
            <person name="Morin E."/>
            <person name="Murat C."/>
            <person name="Nagy L.G."/>
            <person name="Nolan M."/>
            <person name="Ohm R.A."/>
            <person name="Patyshakuliyeva A."/>
            <person name="Rokas A."/>
            <person name="Ruiz-Duenas F.J."/>
            <person name="Sabat G."/>
            <person name="Salamov A."/>
            <person name="Samejima M."/>
            <person name="Schmutz J."/>
            <person name="Slot J.C."/>
            <person name="St John F."/>
            <person name="Stenlid J."/>
            <person name="Sun H."/>
            <person name="Sun S."/>
            <person name="Syed K."/>
            <person name="Tsang A."/>
            <person name="Wiebenga A."/>
            <person name="Young D."/>
            <person name="Pisabarro A."/>
            <person name="Eastwood D.C."/>
            <person name="Martin F."/>
            <person name="Cullen D."/>
            <person name="Grigoriev I.V."/>
            <person name="Hibbett D.S."/>
        </authorList>
    </citation>
    <scope>NUCLEOTIDE SEQUENCE</scope>
    <source>
        <strain evidence="3">FP-58527</strain>
    </source>
</reference>
<proteinExistence type="predicted"/>
<dbReference type="InParanoid" id="S8E219"/>
<dbReference type="PANTHER" id="PTHR21310">
    <property type="entry name" value="AMINOGLYCOSIDE PHOSPHOTRANSFERASE-RELATED-RELATED"/>
    <property type="match status" value="1"/>
</dbReference>
<feature type="compositionally biased region" description="Acidic residues" evidence="1">
    <location>
        <begin position="342"/>
        <end position="361"/>
    </location>
</feature>
<dbReference type="AlphaFoldDB" id="S8E219"/>
<dbReference type="SUPFAM" id="SSF56112">
    <property type="entry name" value="Protein kinase-like (PK-like)"/>
    <property type="match status" value="1"/>
</dbReference>
<sequence length="696" mass="76610">MLYSEGPSRPADKAPAPHRGMADDLCSKAPLVWDWDIEHADRKSEAKADAAVHGAPPFQVDRKLLKDIVQEKMGEDVVRIKFLGAGTFHKAYSITLASSKEVIARVARRFMPRLKTESEIATMQYLRERTDIPVPDVYHYDANPYNRLGGEYIIMSKARGIPLSTVFHSMPHETLAALMENFAALIIPLFAHRFPGIGSLYLGPDPSPRPNATLPTYLSSAAPTPTVASYLPAITRAPLSTAGSTGAPTPSSASTAARSQFHVGPIVSWPFFGSHRGELAHPGEMDRGPWPTMDAYLRACAEREVRGVRRENDGKAAPHRLHLDPGEVDASRHHHVAALAGDESDTSEEWDWDESEDEWEGPGDSMYRDYRRMQRSTFLVAHLKEREGKVRREMDRVVRMMERLGVPAPGSEKHEGDGGGGEVGGGREEFGLDCHDLSLENVFVDEHDHTRITCIIDWESTTTRPLWACAHVPTFLQSSPFTSKLFRATVERLVARPAAFPPFAASALPIVIPSFGDGHPAPLDVTHAAEEWLHHEAAGARLRLAHRCIEWDGWEEGLVDSILGPEEEEEEWFKSWEATSGVHTPEPEPAVADDADGSGSGDSGSPTLVDAASSDGDRVGRKGAARRPMSKKVVELEKEREKLLKETGDYCGGRGGELGRRLEAWLHVSGDGTGRVGLERRWTGEGYEDVEVPLEP</sequence>
<dbReference type="EMBL" id="KE504176">
    <property type="protein sequence ID" value="EPS97473.1"/>
    <property type="molecule type" value="Genomic_DNA"/>
</dbReference>
<keyword evidence="3" id="KW-1185">Reference proteome</keyword>
<protein>
    <submittedName>
        <fullName evidence="2">Uncharacterized protein</fullName>
    </submittedName>
</protein>
<dbReference type="Proteomes" id="UP000015241">
    <property type="component" value="Unassembled WGS sequence"/>
</dbReference>
<dbReference type="PANTHER" id="PTHR21310:SF13">
    <property type="entry name" value="AMINOGLYCOSIDE PHOSPHOTRANSFERASE DOMAIN-CONTAINING PROTEIN"/>
    <property type="match status" value="1"/>
</dbReference>
<feature type="compositionally biased region" description="Basic and acidic residues" evidence="1">
    <location>
        <begin position="309"/>
        <end position="331"/>
    </location>
</feature>
<dbReference type="OrthoDB" id="10003767at2759"/>
<organism evidence="2 3">
    <name type="scientific">Fomitopsis schrenkii</name>
    <name type="common">Brown rot fungus</name>
    <dbReference type="NCBI Taxonomy" id="2126942"/>
    <lineage>
        <taxon>Eukaryota</taxon>
        <taxon>Fungi</taxon>
        <taxon>Dikarya</taxon>
        <taxon>Basidiomycota</taxon>
        <taxon>Agaricomycotina</taxon>
        <taxon>Agaricomycetes</taxon>
        <taxon>Polyporales</taxon>
        <taxon>Fomitopsis</taxon>
    </lineage>
</organism>
<dbReference type="eggNOG" id="ENOG502RXBQ">
    <property type="taxonomic scope" value="Eukaryota"/>
</dbReference>